<reference evidence="7" key="1">
    <citation type="submission" date="2023-08" db="EMBL/GenBank/DDBJ databases">
        <authorList>
            <person name="Alioto T."/>
            <person name="Alioto T."/>
            <person name="Gomez Garrido J."/>
        </authorList>
    </citation>
    <scope>NUCLEOTIDE SEQUENCE</scope>
</reference>
<keyword evidence="4" id="KW-0804">Transcription</keyword>
<organism evidence="7 8">
    <name type="scientific">Xyrichtys novacula</name>
    <name type="common">Pearly razorfish</name>
    <name type="synonym">Hemipteronotus novacula</name>
    <dbReference type="NCBI Taxonomy" id="13765"/>
    <lineage>
        <taxon>Eukaryota</taxon>
        <taxon>Metazoa</taxon>
        <taxon>Chordata</taxon>
        <taxon>Craniata</taxon>
        <taxon>Vertebrata</taxon>
        <taxon>Euteleostomi</taxon>
        <taxon>Actinopterygii</taxon>
        <taxon>Neopterygii</taxon>
        <taxon>Teleostei</taxon>
        <taxon>Neoteleostei</taxon>
        <taxon>Acanthomorphata</taxon>
        <taxon>Eupercaria</taxon>
        <taxon>Labriformes</taxon>
        <taxon>Labridae</taxon>
        <taxon>Xyrichtys</taxon>
    </lineage>
</organism>
<accession>A0AAV1ELN1</accession>
<dbReference type="PANTHER" id="PTHR11834">
    <property type="entry name" value="TRANSCRIPTIONAL ENHANCER FACTOR TEF RELATED"/>
    <property type="match status" value="1"/>
</dbReference>
<evidence type="ECO:0000313" key="8">
    <source>
        <dbReference type="Proteomes" id="UP001178508"/>
    </source>
</evidence>
<dbReference type="GO" id="GO:0035329">
    <property type="term" value="P:hippo signaling"/>
    <property type="evidence" value="ECO:0007669"/>
    <property type="project" value="TreeGrafter"/>
</dbReference>
<keyword evidence="3" id="KW-0238">DNA-binding</keyword>
<keyword evidence="5" id="KW-0539">Nucleus</keyword>
<evidence type="ECO:0000256" key="1">
    <source>
        <dbReference type="ARBA" id="ARBA00004123"/>
    </source>
</evidence>
<dbReference type="Pfam" id="PF17725">
    <property type="entry name" value="YBD"/>
    <property type="match status" value="1"/>
</dbReference>
<name>A0AAV1ELN1_XYRNO</name>
<evidence type="ECO:0000256" key="2">
    <source>
        <dbReference type="ARBA" id="ARBA00023015"/>
    </source>
</evidence>
<dbReference type="Proteomes" id="UP001178508">
    <property type="component" value="Chromosome 1"/>
</dbReference>
<dbReference type="FunFam" id="2.70.50.80:FF:000001">
    <property type="entry name" value="Transcriptional enhancer factor TEF-1, putative"/>
    <property type="match status" value="1"/>
</dbReference>
<protein>
    <submittedName>
        <fullName evidence="7">Transcriptional enhancer factor TEF-1 isoform X8</fullName>
    </submittedName>
</protein>
<dbReference type="EMBL" id="OY660864">
    <property type="protein sequence ID" value="CAJ1049646.1"/>
    <property type="molecule type" value="Genomic_DNA"/>
</dbReference>
<dbReference type="InterPro" id="IPR041086">
    <property type="entry name" value="YBD"/>
</dbReference>
<evidence type="ECO:0000256" key="5">
    <source>
        <dbReference type="ARBA" id="ARBA00023242"/>
    </source>
</evidence>
<dbReference type="GO" id="GO:0000981">
    <property type="term" value="F:DNA-binding transcription factor activity, RNA polymerase II-specific"/>
    <property type="evidence" value="ECO:0007669"/>
    <property type="project" value="TreeGrafter"/>
</dbReference>
<dbReference type="AlphaFoldDB" id="A0AAV1ELN1"/>
<evidence type="ECO:0000313" key="7">
    <source>
        <dbReference type="EMBL" id="CAJ1049646.1"/>
    </source>
</evidence>
<feature type="domain" description="YAP binding" evidence="6">
    <location>
        <begin position="277"/>
        <end position="486"/>
    </location>
</feature>
<dbReference type="GO" id="GO:0048568">
    <property type="term" value="P:embryonic organ development"/>
    <property type="evidence" value="ECO:0007669"/>
    <property type="project" value="TreeGrafter"/>
</dbReference>
<dbReference type="InterPro" id="IPR050937">
    <property type="entry name" value="TEC1_TEAD_TF"/>
</dbReference>
<sequence length="489" mass="54624">MLEFNCDCLAHSFKKKSRHLNSKVEMHLLLTCLLLTVVREVSGAFSMLFGVCLLLPLQHSPPPPFCVSTKPFVTAVKGPGREGQSPPEHGLHVLGSDRLCHGYSQQAGTARHPAPGLPWSRGKTLIGTPLLIPSVRLHPGQPRGQQRLHPGQITLHTTALHNCPYQISTQSKGVVVKITTRSEHGAKSQFDLVANSCSQLDTVCCLFLCCLFILVILQLWQGMISAGQPGSSQDIKPFTQQAYPIQPAVTTALSSYEPTAVAAPTAPAWQGRSIGTSKLRLVEFSAFLEQQRDPDSYNKHLFVHIGQTNHSYSDALLESVDIRQIYDKFPEKKGGLKELYGKGPQNSFFLIKFWADLNCNVQDESGSFYGVTSQYESSENMTITCSTKVCSFGKQVVEKVETEYARFENGRFVYRISRSPMCEYMINFIHKLKHLPEKYMMNSVLENFTILLVVTNRDTQETLLCMACVFEVSNSEHGAQHHIYRLVKE</sequence>
<proteinExistence type="predicted"/>
<dbReference type="GO" id="GO:0005634">
    <property type="term" value="C:nucleus"/>
    <property type="evidence" value="ECO:0007669"/>
    <property type="project" value="UniProtKB-SubCell"/>
</dbReference>
<evidence type="ECO:0000259" key="6">
    <source>
        <dbReference type="Pfam" id="PF17725"/>
    </source>
</evidence>
<evidence type="ECO:0000256" key="4">
    <source>
        <dbReference type="ARBA" id="ARBA00023163"/>
    </source>
</evidence>
<dbReference type="Gene3D" id="2.70.50.80">
    <property type="match status" value="1"/>
</dbReference>
<keyword evidence="2" id="KW-0805">Transcription regulation</keyword>
<comment type="subcellular location">
    <subcellularLocation>
        <location evidence="1">Nucleus</location>
    </subcellularLocation>
</comment>
<keyword evidence="8" id="KW-1185">Reference proteome</keyword>
<dbReference type="PANTHER" id="PTHR11834:SF4">
    <property type="entry name" value="TRANSCRIPTIONAL ENHANCER FACTOR TEF-1"/>
    <property type="match status" value="1"/>
</dbReference>
<gene>
    <name evidence="7" type="ORF">XNOV1_A041116</name>
</gene>
<dbReference type="GO" id="GO:0005667">
    <property type="term" value="C:transcription regulator complex"/>
    <property type="evidence" value="ECO:0007669"/>
    <property type="project" value="TreeGrafter"/>
</dbReference>
<evidence type="ECO:0000256" key="3">
    <source>
        <dbReference type="ARBA" id="ARBA00023125"/>
    </source>
</evidence>
<dbReference type="GO" id="GO:0000978">
    <property type="term" value="F:RNA polymerase II cis-regulatory region sequence-specific DNA binding"/>
    <property type="evidence" value="ECO:0007669"/>
    <property type="project" value="TreeGrafter"/>
</dbReference>